<comment type="caution">
    <text evidence="1">The sequence shown here is derived from an EMBL/GenBank/DDBJ whole genome shotgun (WGS) entry which is preliminary data.</text>
</comment>
<evidence type="ECO:0000313" key="1">
    <source>
        <dbReference type="EMBL" id="MSC59599.1"/>
    </source>
</evidence>
<sequence length="107" mass="12027">MWISAVSATFLENFPAVSLGLGSCFVDFSGFSYFFGDFSGYFAVVRGAVLEISAVSATFFQNFSSFWTGLGSCFRSFMDYSYPRPVSYQHMAIVHYANLVWGYYAKE</sequence>
<evidence type="ECO:0000313" key="2">
    <source>
        <dbReference type="Proteomes" id="UP000479563"/>
    </source>
</evidence>
<proteinExistence type="predicted"/>
<dbReference type="RefSeq" id="WP_154266667.1">
    <property type="nucleotide sequence ID" value="NZ_WKQP01000005.1"/>
</dbReference>
<gene>
    <name evidence="1" type="ORF">GKE07_05135</name>
</gene>
<organism evidence="1 2">
    <name type="scientific">Agathobacter rectalis</name>
    <dbReference type="NCBI Taxonomy" id="39491"/>
    <lineage>
        <taxon>Bacteria</taxon>
        <taxon>Bacillati</taxon>
        <taxon>Bacillota</taxon>
        <taxon>Clostridia</taxon>
        <taxon>Lachnospirales</taxon>
        <taxon>Lachnospiraceae</taxon>
        <taxon>Agathobacter</taxon>
    </lineage>
</organism>
<accession>A0A6L5T5Z0</accession>
<reference evidence="1 2" key="1">
    <citation type="journal article" date="2019" name="Nat. Med.">
        <title>A library of human gut bacterial isolates paired with longitudinal multiomics data enables mechanistic microbiome research.</title>
        <authorList>
            <person name="Poyet M."/>
            <person name="Groussin M."/>
            <person name="Gibbons S.M."/>
            <person name="Avila-Pacheco J."/>
            <person name="Jiang X."/>
            <person name="Kearney S.M."/>
            <person name="Perrotta A.R."/>
            <person name="Berdy B."/>
            <person name="Zhao S."/>
            <person name="Lieberman T.D."/>
            <person name="Swanson P.K."/>
            <person name="Smith M."/>
            <person name="Roesemann S."/>
            <person name="Alexander J.E."/>
            <person name="Rich S.A."/>
            <person name="Livny J."/>
            <person name="Vlamakis H."/>
            <person name="Clish C."/>
            <person name="Bullock K."/>
            <person name="Deik A."/>
            <person name="Scott J."/>
            <person name="Pierce K.A."/>
            <person name="Xavier R.J."/>
            <person name="Alm E.J."/>
        </authorList>
    </citation>
    <scope>NUCLEOTIDE SEQUENCE [LARGE SCALE GENOMIC DNA]</scope>
    <source>
        <strain evidence="1 2">BIOML-A11</strain>
    </source>
</reference>
<dbReference type="Proteomes" id="UP000479563">
    <property type="component" value="Unassembled WGS sequence"/>
</dbReference>
<protein>
    <submittedName>
        <fullName evidence="1">Uncharacterized protein</fullName>
    </submittedName>
</protein>
<dbReference type="EMBL" id="WKQP01000005">
    <property type="protein sequence ID" value="MSC59599.1"/>
    <property type="molecule type" value="Genomic_DNA"/>
</dbReference>
<name>A0A6L5T5Z0_9FIRM</name>
<dbReference type="AlphaFoldDB" id="A0A6L5T5Z0"/>